<accession>A0A3R6DMY0</accession>
<name>A0A3R6DMY0_9FIRM</name>
<sequence>MGLFGDFFRAVGRTVGRVVETVGDAIGSTTISDLGWKIQDACAERVASEKSYDKKEANIYTTERLNEILVSFSEGYLQNATLFEKECIRLVEEYYDKLIGVIESAPGGSYSAANLKALKNGKGRITKTISGGIREPLAKRMSLDDTECLGILKMDAGVEKKKAMKDFTQKVTEEALNNLAKNVRDSLNDQTEDIQDYLNSISEEQAKTMQVLKERFDKMAGDNELEQWDKEKNCILPLYIVDTSDCVCQILK</sequence>
<dbReference type="EMBL" id="QRID01000001">
    <property type="protein sequence ID" value="RHG30730.1"/>
    <property type="molecule type" value="Genomic_DNA"/>
</dbReference>
<proteinExistence type="predicted"/>
<organism evidence="1 2">
    <name type="scientific">Roseburia intestinalis</name>
    <dbReference type="NCBI Taxonomy" id="166486"/>
    <lineage>
        <taxon>Bacteria</taxon>
        <taxon>Bacillati</taxon>
        <taxon>Bacillota</taxon>
        <taxon>Clostridia</taxon>
        <taxon>Lachnospirales</taxon>
        <taxon>Lachnospiraceae</taxon>
        <taxon>Roseburia</taxon>
    </lineage>
</organism>
<evidence type="ECO:0000313" key="1">
    <source>
        <dbReference type="EMBL" id="RHG30730.1"/>
    </source>
</evidence>
<comment type="caution">
    <text evidence="1">The sequence shown here is derived from an EMBL/GenBank/DDBJ whole genome shotgun (WGS) entry which is preliminary data.</text>
</comment>
<gene>
    <name evidence="1" type="ORF">DW264_00290</name>
</gene>
<protein>
    <submittedName>
        <fullName evidence="1">Uncharacterized protein</fullName>
    </submittedName>
</protein>
<evidence type="ECO:0000313" key="2">
    <source>
        <dbReference type="Proteomes" id="UP000284051"/>
    </source>
</evidence>
<dbReference type="Proteomes" id="UP000284051">
    <property type="component" value="Unassembled WGS sequence"/>
</dbReference>
<dbReference type="RefSeq" id="WP_118771784.1">
    <property type="nucleotide sequence ID" value="NZ_QRID01000001.1"/>
</dbReference>
<dbReference type="AlphaFoldDB" id="A0A3R6DMY0"/>
<reference evidence="1 2" key="1">
    <citation type="submission" date="2018-08" db="EMBL/GenBank/DDBJ databases">
        <title>A genome reference for cultivated species of the human gut microbiota.</title>
        <authorList>
            <person name="Zou Y."/>
            <person name="Xue W."/>
            <person name="Luo G."/>
        </authorList>
    </citation>
    <scope>NUCLEOTIDE SEQUENCE [LARGE SCALE GENOMIC DNA]</scope>
    <source>
        <strain evidence="1 2">AM22-21LB</strain>
    </source>
</reference>